<dbReference type="EMBL" id="QDEB01084422">
    <property type="protein sequence ID" value="RZC33932.1"/>
    <property type="molecule type" value="Genomic_DNA"/>
</dbReference>
<feature type="non-terminal residue" evidence="13">
    <location>
        <position position="1"/>
    </location>
</feature>
<dbReference type="AlphaFoldDB" id="A0A482VM26"/>
<accession>A0A482VM26</accession>
<dbReference type="GO" id="GO:0004497">
    <property type="term" value="F:monooxygenase activity"/>
    <property type="evidence" value="ECO:0007669"/>
    <property type="project" value="UniProtKB-KW"/>
</dbReference>
<keyword evidence="14" id="KW-1185">Reference proteome</keyword>
<dbReference type="PRINTS" id="PR00465">
    <property type="entry name" value="EP450IV"/>
</dbReference>
<name>A0A482VM26_ASBVE</name>
<comment type="cofactor">
    <cofactor evidence="1 11">
        <name>heme</name>
        <dbReference type="ChEBI" id="CHEBI:30413"/>
    </cofactor>
</comment>
<dbReference type="Gene3D" id="1.10.630.10">
    <property type="entry name" value="Cytochrome P450"/>
    <property type="match status" value="1"/>
</dbReference>
<dbReference type="PROSITE" id="PS00086">
    <property type="entry name" value="CYTOCHROME_P450"/>
    <property type="match status" value="1"/>
</dbReference>
<dbReference type="PANTHER" id="PTHR24291:SF50">
    <property type="entry name" value="BIFUNCTIONAL ALBAFLAVENONE MONOOXYGENASE_TERPENE SYNTHASE"/>
    <property type="match status" value="1"/>
</dbReference>
<evidence type="ECO:0000256" key="10">
    <source>
        <dbReference type="ARBA" id="ARBA00023033"/>
    </source>
</evidence>
<dbReference type="InterPro" id="IPR002403">
    <property type="entry name" value="Cyt_P450_E_grp-IV"/>
</dbReference>
<comment type="caution">
    <text evidence="13">The sequence shown here is derived from an EMBL/GenBank/DDBJ whole genome shotgun (WGS) entry which is preliminary data.</text>
</comment>
<dbReference type="InterPro" id="IPR036396">
    <property type="entry name" value="Cyt_P450_sf"/>
</dbReference>
<evidence type="ECO:0000256" key="5">
    <source>
        <dbReference type="ARBA" id="ARBA00010617"/>
    </source>
</evidence>
<keyword evidence="8 12" id="KW-0560">Oxidoreductase</keyword>
<evidence type="ECO:0000256" key="8">
    <source>
        <dbReference type="ARBA" id="ARBA00023002"/>
    </source>
</evidence>
<keyword evidence="10 12" id="KW-0503">Monooxygenase</keyword>
<dbReference type="GO" id="GO:0005789">
    <property type="term" value="C:endoplasmic reticulum membrane"/>
    <property type="evidence" value="ECO:0007669"/>
    <property type="project" value="UniProtKB-SubCell"/>
</dbReference>
<evidence type="ECO:0000313" key="13">
    <source>
        <dbReference type="EMBL" id="RZC33932.1"/>
    </source>
</evidence>
<dbReference type="OrthoDB" id="1470350at2759"/>
<sequence length="60" mass="7062">LHRDPDLWNDPLTFDPDRFLPEEVAKRHRYSYLPFSGGPRNCIGERKLYKLGNLINCFGL</sequence>
<keyword evidence="9 11" id="KW-0408">Iron</keyword>
<evidence type="ECO:0000256" key="9">
    <source>
        <dbReference type="ARBA" id="ARBA00023004"/>
    </source>
</evidence>
<evidence type="ECO:0000256" key="3">
    <source>
        <dbReference type="ARBA" id="ARBA00004174"/>
    </source>
</evidence>
<evidence type="ECO:0000313" key="14">
    <source>
        <dbReference type="Proteomes" id="UP000292052"/>
    </source>
</evidence>
<keyword evidence="6 11" id="KW-0349">Heme</keyword>
<gene>
    <name evidence="13" type="ORF">BDFB_015269</name>
</gene>
<comment type="subcellular location">
    <subcellularLocation>
        <location evidence="4">Endoplasmic reticulum membrane</location>
        <topology evidence="4">Peripheral membrane protein</topology>
    </subcellularLocation>
    <subcellularLocation>
        <location evidence="3">Microsome membrane</location>
        <topology evidence="3">Peripheral membrane protein</topology>
    </subcellularLocation>
</comment>
<dbReference type="Proteomes" id="UP000292052">
    <property type="component" value="Unassembled WGS sequence"/>
</dbReference>
<dbReference type="SUPFAM" id="SSF48264">
    <property type="entry name" value="Cytochrome P450"/>
    <property type="match status" value="1"/>
</dbReference>
<evidence type="ECO:0000256" key="2">
    <source>
        <dbReference type="ARBA" id="ARBA00003690"/>
    </source>
</evidence>
<dbReference type="InterPro" id="IPR001128">
    <property type="entry name" value="Cyt_P450"/>
</dbReference>
<evidence type="ECO:0000256" key="6">
    <source>
        <dbReference type="ARBA" id="ARBA00022617"/>
    </source>
</evidence>
<dbReference type="InterPro" id="IPR050196">
    <property type="entry name" value="Cytochrome_P450_Monoox"/>
</dbReference>
<evidence type="ECO:0000256" key="7">
    <source>
        <dbReference type="ARBA" id="ARBA00022723"/>
    </source>
</evidence>
<proteinExistence type="inferred from homology"/>
<comment type="similarity">
    <text evidence="5 12">Belongs to the cytochrome P450 family.</text>
</comment>
<dbReference type="GO" id="GO:0005506">
    <property type="term" value="F:iron ion binding"/>
    <property type="evidence" value="ECO:0007669"/>
    <property type="project" value="InterPro"/>
</dbReference>
<dbReference type="GO" id="GO:0020037">
    <property type="term" value="F:heme binding"/>
    <property type="evidence" value="ECO:0007669"/>
    <property type="project" value="InterPro"/>
</dbReference>
<evidence type="ECO:0000256" key="1">
    <source>
        <dbReference type="ARBA" id="ARBA00001971"/>
    </source>
</evidence>
<keyword evidence="7 11" id="KW-0479">Metal-binding</keyword>
<evidence type="ECO:0000256" key="4">
    <source>
        <dbReference type="ARBA" id="ARBA00004406"/>
    </source>
</evidence>
<reference evidence="13 14" key="1">
    <citation type="submission" date="2017-03" db="EMBL/GenBank/DDBJ databases">
        <title>Genome of the blue death feigning beetle - Asbolus verrucosus.</title>
        <authorList>
            <person name="Rider S.D."/>
        </authorList>
    </citation>
    <scope>NUCLEOTIDE SEQUENCE [LARGE SCALE GENOMIC DNA]</scope>
    <source>
        <strain evidence="13">Butters</strain>
        <tissue evidence="13">Head and leg muscle</tissue>
    </source>
</reference>
<dbReference type="Pfam" id="PF00067">
    <property type="entry name" value="p450"/>
    <property type="match status" value="1"/>
</dbReference>
<dbReference type="GO" id="GO:0016705">
    <property type="term" value="F:oxidoreductase activity, acting on paired donors, with incorporation or reduction of molecular oxygen"/>
    <property type="evidence" value="ECO:0007669"/>
    <property type="project" value="InterPro"/>
</dbReference>
<organism evidence="13 14">
    <name type="scientific">Asbolus verrucosus</name>
    <name type="common">Desert ironclad beetle</name>
    <dbReference type="NCBI Taxonomy" id="1661398"/>
    <lineage>
        <taxon>Eukaryota</taxon>
        <taxon>Metazoa</taxon>
        <taxon>Ecdysozoa</taxon>
        <taxon>Arthropoda</taxon>
        <taxon>Hexapoda</taxon>
        <taxon>Insecta</taxon>
        <taxon>Pterygota</taxon>
        <taxon>Neoptera</taxon>
        <taxon>Endopterygota</taxon>
        <taxon>Coleoptera</taxon>
        <taxon>Polyphaga</taxon>
        <taxon>Cucujiformia</taxon>
        <taxon>Tenebrionidae</taxon>
        <taxon>Pimeliinae</taxon>
        <taxon>Asbolus</taxon>
    </lineage>
</organism>
<comment type="function">
    <text evidence="2">May be involved in the metabolism of insect hormones and in the breakdown of synthetic insecticides.</text>
</comment>
<dbReference type="STRING" id="1661398.A0A482VM26"/>
<feature type="binding site" description="axial binding residue" evidence="11">
    <location>
        <position position="42"/>
    </location>
    <ligand>
        <name>heme</name>
        <dbReference type="ChEBI" id="CHEBI:30413"/>
    </ligand>
    <ligandPart>
        <name>Fe</name>
        <dbReference type="ChEBI" id="CHEBI:18248"/>
    </ligandPart>
</feature>
<evidence type="ECO:0000256" key="12">
    <source>
        <dbReference type="RuleBase" id="RU000461"/>
    </source>
</evidence>
<dbReference type="PANTHER" id="PTHR24291">
    <property type="entry name" value="CYTOCHROME P450 FAMILY 4"/>
    <property type="match status" value="1"/>
</dbReference>
<protein>
    <submittedName>
        <fullName evidence="13">p450 domain containing protein</fullName>
    </submittedName>
</protein>
<dbReference type="InterPro" id="IPR017972">
    <property type="entry name" value="Cyt_P450_CS"/>
</dbReference>
<evidence type="ECO:0000256" key="11">
    <source>
        <dbReference type="PIRSR" id="PIRSR602403-1"/>
    </source>
</evidence>